<keyword evidence="10" id="KW-0829">Tyrosine-protein kinase</keyword>
<evidence type="ECO:0000313" key="16">
    <source>
        <dbReference type="Proteomes" id="UP000094527"/>
    </source>
</evidence>
<comment type="subcellular location">
    <subcellularLocation>
        <location evidence="2">Endomembrane system</location>
    </subcellularLocation>
    <subcellularLocation>
        <location evidence="1">Membrane</location>
        <topology evidence="1">Single-pass membrane protein</topology>
    </subcellularLocation>
</comment>
<evidence type="ECO:0000256" key="10">
    <source>
        <dbReference type="ARBA" id="ARBA00023137"/>
    </source>
</evidence>
<dbReference type="GO" id="GO:0030182">
    <property type="term" value="P:neuron differentiation"/>
    <property type="evidence" value="ECO:0007669"/>
    <property type="project" value="UniProtKB-ARBA"/>
</dbReference>
<evidence type="ECO:0000256" key="7">
    <source>
        <dbReference type="ARBA" id="ARBA00022777"/>
    </source>
</evidence>
<dbReference type="AlphaFoldDB" id="A0A1D2NL44"/>
<dbReference type="GO" id="GO:0043235">
    <property type="term" value="C:receptor complex"/>
    <property type="evidence" value="ECO:0007669"/>
    <property type="project" value="TreeGrafter"/>
</dbReference>
<feature type="domain" description="Protein kinase" evidence="14">
    <location>
        <begin position="703"/>
        <end position="1021"/>
    </location>
</feature>
<dbReference type="EC" id="2.7.10.1" evidence="3"/>
<dbReference type="InterPro" id="IPR011009">
    <property type="entry name" value="Kinase-like_dom_sf"/>
</dbReference>
<protein>
    <recommendedName>
        <fullName evidence="3">receptor protein-tyrosine kinase</fullName>
        <ecNumber evidence="3">2.7.10.1</ecNumber>
    </recommendedName>
</protein>
<dbReference type="InterPro" id="IPR008266">
    <property type="entry name" value="Tyr_kinase_AS"/>
</dbReference>
<feature type="domain" description="Protein kinase" evidence="14">
    <location>
        <begin position="368"/>
        <end position="686"/>
    </location>
</feature>
<keyword evidence="15" id="KW-0675">Receptor</keyword>
<dbReference type="PRINTS" id="PR00109">
    <property type="entry name" value="TYRKINASE"/>
</dbReference>
<dbReference type="InterPro" id="IPR017441">
    <property type="entry name" value="Protein_kinase_ATP_BS"/>
</dbReference>
<comment type="caution">
    <text evidence="15">The sequence shown here is derived from an EMBL/GenBank/DDBJ whole genome shotgun (WGS) entry which is preliminary data.</text>
</comment>
<evidence type="ECO:0000256" key="3">
    <source>
        <dbReference type="ARBA" id="ARBA00011902"/>
    </source>
</evidence>
<dbReference type="Pfam" id="PF07714">
    <property type="entry name" value="PK_Tyr_Ser-Thr"/>
    <property type="match status" value="4"/>
</dbReference>
<dbReference type="OrthoDB" id="6077854at2759"/>
<dbReference type="PANTHER" id="PTHR24416:SF600">
    <property type="entry name" value="PDGF- AND VEGF-RECEPTOR RELATED, ISOFORM J"/>
    <property type="match status" value="1"/>
</dbReference>
<dbReference type="GO" id="GO:0005524">
    <property type="term" value="F:ATP binding"/>
    <property type="evidence" value="ECO:0007669"/>
    <property type="project" value="UniProtKB-UniRule"/>
</dbReference>
<name>A0A1D2NL44_ORCCI</name>
<evidence type="ECO:0000256" key="5">
    <source>
        <dbReference type="ARBA" id="ARBA00022679"/>
    </source>
</evidence>
<dbReference type="InterPro" id="IPR050122">
    <property type="entry name" value="RTK"/>
</dbReference>
<keyword evidence="9 13" id="KW-0472">Membrane</keyword>
<dbReference type="PROSITE" id="PS00109">
    <property type="entry name" value="PROTEIN_KINASE_TYR"/>
    <property type="match status" value="3"/>
</dbReference>
<keyword evidence="6 12" id="KW-0547">Nucleotide-binding</keyword>
<evidence type="ECO:0000256" key="11">
    <source>
        <dbReference type="ARBA" id="ARBA00051243"/>
    </source>
</evidence>
<dbReference type="Gene3D" id="3.30.200.20">
    <property type="entry name" value="Phosphorylase Kinase, domain 1"/>
    <property type="match status" value="3"/>
</dbReference>
<evidence type="ECO:0000313" key="15">
    <source>
        <dbReference type="EMBL" id="ODN05825.1"/>
    </source>
</evidence>
<dbReference type="GO" id="GO:0051130">
    <property type="term" value="P:positive regulation of cellular component organization"/>
    <property type="evidence" value="ECO:0007669"/>
    <property type="project" value="UniProtKB-ARBA"/>
</dbReference>
<dbReference type="OMA" id="CELKVMT"/>
<dbReference type="GO" id="GO:0050793">
    <property type="term" value="P:regulation of developmental process"/>
    <property type="evidence" value="ECO:0007669"/>
    <property type="project" value="UniProtKB-ARBA"/>
</dbReference>
<feature type="domain" description="Protein kinase" evidence="14">
    <location>
        <begin position="151"/>
        <end position="375"/>
    </location>
</feature>
<accession>A0A1D2NL44</accession>
<dbReference type="InterPro" id="IPR001245">
    <property type="entry name" value="Ser-Thr/Tyr_kinase_cat_dom"/>
</dbReference>
<proteinExistence type="predicted"/>
<dbReference type="PROSITE" id="PS00107">
    <property type="entry name" value="PROTEIN_KINASE_ATP"/>
    <property type="match status" value="1"/>
</dbReference>
<keyword evidence="13" id="KW-1133">Transmembrane helix</keyword>
<dbReference type="CDD" id="cd00192">
    <property type="entry name" value="PTKc"/>
    <property type="match status" value="2"/>
</dbReference>
<evidence type="ECO:0000256" key="9">
    <source>
        <dbReference type="ARBA" id="ARBA00023136"/>
    </source>
</evidence>
<sequence length="1021" mass="117491">MRHARLPLMLGTSIIEFVDFTTKMAIKLFTKRWNPFCGLYLQGLVRWGAIISLFGQTANVVHILVMVEHDYLPWQESYLEKPFNYNRKLRSHFKLRFNKWQDETIEFSSTFDSTHTSLGYVRIAWSCNSVTKSTGFQSCKPGGLTFYDLTLDTRAPLGSGTFGTVYRAILSRKMDETIQKVPVAVKTTNPLSSNVEHFKTLLCELKVMTWIGNHKNIVNFIGACTEDIKKLINTMDLVKWSNDIADGMDYLESRKIVHGDLAARNVLLTEHRIAKITDFGLSRQLYNYATYVKKKDVKLYRFIEEITEEADMASEFRDLTECELYDFENGREIPTTSYDFELKPFMDWIQYVKYKKDDFEIALRELELDKRMPLGSGTFGTVYRALLCRITDIERYPVAVKTTNPLSSNVEHFKALLSELKVMTFIGNHKNIVNLIGACTEDVKKRKLYIVVELCVFGNLQTYLKSQRGTFNDLTEDASYIKRHISISFNNDESSTSTKDLVRWAKEIADGMQFLESRKVVHGDLAARNVLLTEQRVAKITDFGLSRQLYNYAVYTKTQNSPLPWRWLSLETILDMQFSSQSDVWSYGVTIWEMFQLGDTPWPGSKFCVDFVEELKSGMRLNKPAYAMLVSFWAIYVCVIIFSFILNHLLLKAANQKNTILLKLFIGLSVVHSGGFQIIYWTHTIYFSYGLPNPRMAAFISQFVIRAYLLYGVFRFIDEINEEAKMANGFRDLADYEMCEFYTGPSQDELSLPITDNMHTEKAACLECLHGTAILSRLTDSQGVPVAVKTTNPLSSNVEHFKALLCELKVMTWIGNHENIVNLLGACTEDIKKRKLYIVLELCAFGNMQTYLRSQRGTFIDLTESTTYSGSHISVALCNDEESTSTMDLVRWAKEIADGMQFLESRKVVHGDLAARNILLTEQRVAKITDFGLSRQLYNYAVYTKTQNSPLPWRWLSLETILDMQFSTYSDIWSFGVTIWELFQLGETPWSKYTFGMEFVNGLKRGNRMGTPQFATQNMYW</sequence>
<dbReference type="FunFam" id="3.30.200.20:FF:000586">
    <property type="entry name" value="Receptor protein-tyrosine kinase"/>
    <property type="match status" value="1"/>
</dbReference>
<keyword evidence="4" id="KW-0597">Phosphoprotein</keyword>
<dbReference type="PROSITE" id="PS00240">
    <property type="entry name" value="RECEPTOR_TYR_KIN_III"/>
    <property type="match status" value="1"/>
</dbReference>
<dbReference type="EMBL" id="LJIJ01000015">
    <property type="protein sequence ID" value="ODN05825.1"/>
    <property type="molecule type" value="Genomic_DNA"/>
</dbReference>
<dbReference type="GO" id="GO:0007169">
    <property type="term" value="P:cell surface receptor protein tyrosine kinase signaling pathway"/>
    <property type="evidence" value="ECO:0007669"/>
    <property type="project" value="InterPro"/>
</dbReference>
<dbReference type="STRING" id="48709.A0A1D2NL44"/>
<evidence type="ECO:0000256" key="8">
    <source>
        <dbReference type="ARBA" id="ARBA00022840"/>
    </source>
</evidence>
<feature type="transmembrane region" description="Helical" evidence="13">
    <location>
        <begin position="661"/>
        <end position="681"/>
    </location>
</feature>
<keyword evidence="13" id="KW-0812">Transmembrane</keyword>
<evidence type="ECO:0000256" key="1">
    <source>
        <dbReference type="ARBA" id="ARBA00004167"/>
    </source>
</evidence>
<evidence type="ECO:0000259" key="14">
    <source>
        <dbReference type="PROSITE" id="PS50011"/>
    </source>
</evidence>
<dbReference type="InterPro" id="IPR001824">
    <property type="entry name" value="Tyr_kinase_rcpt_3_CS"/>
</dbReference>
<evidence type="ECO:0000256" key="6">
    <source>
        <dbReference type="ARBA" id="ARBA00022741"/>
    </source>
</evidence>
<dbReference type="PROSITE" id="PS50011">
    <property type="entry name" value="PROTEIN_KINASE_DOM"/>
    <property type="match status" value="3"/>
</dbReference>
<keyword evidence="16" id="KW-1185">Reference proteome</keyword>
<keyword evidence="8 12" id="KW-0067">ATP-binding</keyword>
<dbReference type="GO" id="GO:0048468">
    <property type="term" value="P:cell development"/>
    <property type="evidence" value="ECO:0007669"/>
    <property type="project" value="UniProtKB-ARBA"/>
</dbReference>
<evidence type="ECO:0000256" key="12">
    <source>
        <dbReference type="PROSITE-ProRule" id="PRU10141"/>
    </source>
</evidence>
<feature type="transmembrane region" description="Helical" evidence="13">
    <location>
        <begin position="625"/>
        <end position="649"/>
    </location>
</feature>
<organism evidence="15 16">
    <name type="scientific">Orchesella cincta</name>
    <name type="common">Springtail</name>
    <name type="synonym">Podura cincta</name>
    <dbReference type="NCBI Taxonomy" id="48709"/>
    <lineage>
        <taxon>Eukaryota</taxon>
        <taxon>Metazoa</taxon>
        <taxon>Ecdysozoa</taxon>
        <taxon>Arthropoda</taxon>
        <taxon>Hexapoda</taxon>
        <taxon>Collembola</taxon>
        <taxon>Entomobryomorpha</taxon>
        <taxon>Entomobryoidea</taxon>
        <taxon>Orchesellidae</taxon>
        <taxon>Orchesellinae</taxon>
        <taxon>Orchesella</taxon>
    </lineage>
</organism>
<reference evidence="15 16" key="1">
    <citation type="journal article" date="2016" name="Genome Biol. Evol.">
        <title>Gene Family Evolution Reflects Adaptation to Soil Environmental Stressors in the Genome of the Collembolan Orchesella cincta.</title>
        <authorList>
            <person name="Faddeeva-Vakhrusheva A."/>
            <person name="Derks M.F."/>
            <person name="Anvar S.Y."/>
            <person name="Agamennone V."/>
            <person name="Suring W."/>
            <person name="Smit S."/>
            <person name="van Straalen N.M."/>
            <person name="Roelofs D."/>
        </authorList>
    </citation>
    <scope>NUCLEOTIDE SEQUENCE [LARGE SCALE GENOMIC DNA]</scope>
    <source>
        <tissue evidence="15">Mixed pool</tissue>
    </source>
</reference>
<dbReference type="SUPFAM" id="SSF56112">
    <property type="entry name" value="Protein kinase-like (PK-like)"/>
    <property type="match status" value="3"/>
</dbReference>
<keyword evidence="5" id="KW-0808">Transferase</keyword>
<feature type="binding site" evidence="12">
    <location>
        <position position="401"/>
    </location>
    <ligand>
        <name>ATP</name>
        <dbReference type="ChEBI" id="CHEBI:30616"/>
    </ligand>
</feature>
<dbReference type="Gene3D" id="1.10.510.10">
    <property type="entry name" value="Transferase(Phosphotransferase) domain 1"/>
    <property type="match status" value="3"/>
</dbReference>
<keyword evidence="7" id="KW-0418">Kinase</keyword>
<dbReference type="PANTHER" id="PTHR24416">
    <property type="entry name" value="TYROSINE-PROTEIN KINASE RECEPTOR"/>
    <property type="match status" value="1"/>
</dbReference>
<dbReference type="Proteomes" id="UP000094527">
    <property type="component" value="Unassembled WGS sequence"/>
</dbReference>
<dbReference type="GO" id="GO:0012505">
    <property type="term" value="C:endomembrane system"/>
    <property type="evidence" value="ECO:0007669"/>
    <property type="project" value="UniProtKB-SubCell"/>
</dbReference>
<dbReference type="GO" id="GO:0005886">
    <property type="term" value="C:plasma membrane"/>
    <property type="evidence" value="ECO:0007669"/>
    <property type="project" value="TreeGrafter"/>
</dbReference>
<dbReference type="GO" id="GO:0004714">
    <property type="term" value="F:transmembrane receptor protein tyrosine kinase activity"/>
    <property type="evidence" value="ECO:0007669"/>
    <property type="project" value="UniProtKB-EC"/>
</dbReference>
<comment type="catalytic activity">
    <reaction evidence="11">
        <text>L-tyrosyl-[protein] + ATP = O-phospho-L-tyrosyl-[protein] + ADP + H(+)</text>
        <dbReference type="Rhea" id="RHEA:10596"/>
        <dbReference type="Rhea" id="RHEA-COMP:10136"/>
        <dbReference type="Rhea" id="RHEA-COMP:20101"/>
        <dbReference type="ChEBI" id="CHEBI:15378"/>
        <dbReference type="ChEBI" id="CHEBI:30616"/>
        <dbReference type="ChEBI" id="CHEBI:46858"/>
        <dbReference type="ChEBI" id="CHEBI:61978"/>
        <dbReference type="ChEBI" id="CHEBI:456216"/>
        <dbReference type="EC" id="2.7.10.1"/>
    </reaction>
</comment>
<evidence type="ECO:0000256" key="13">
    <source>
        <dbReference type="SAM" id="Phobius"/>
    </source>
</evidence>
<evidence type="ECO:0000256" key="2">
    <source>
        <dbReference type="ARBA" id="ARBA00004308"/>
    </source>
</evidence>
<evidence type="ECO:0000256" key="4">
    <source>
        <dbReference type="ARBA" id="ARBA00022553"/>
    </source>
</evidence>
<gene>
    <name evidence="15" type="ORF">Ocin01_00834</name>
</gene>
<dbReference type="FunFam" id="1.10.510.10:FF:001512">
    <property type="entry name" value="Receptor tyrosine-protein kinase erbB-2"/>
    <property type="match status" value="1"/>
</dbReference>
<dbReference type="InterPro" id="IPR000719">
    <property type="entry name" value="Prot_kinase_dom"/>
</dbReference>